<accession>A0ABS4G3M0</accession>
<dbReference type="PANTHER" id="PTHR43489">
    <property type="entry name" value="ISOMERASE"/>
    <property type="match status" value="1"/>
</dbReference>
<organism evidence="3 4">
    <name type="scientific">Youngiibacter multivorans</name>
    <dbReference type="NCBI Taxonomy" id="937251"/>
    <lineage>
        <taxon>Bacteria</taxon>
        <taxon>Bacillati</taxon>
        <taxon>Bacillota</taxon>
        <taxon>Clostridia</taxon>
        <taxon>Eubacteriales</taxon>
        <taxon>Clostridiaceae</taxon>
        <taxon>Youngiibacter</taxon>
    </lineage>
</organism>
<dbReference type="GO" id="GO:0016853">
    <property type="term" value="F:isomerase activity"/>
    <property type="evidence" value="ECO:0007669"/>
    <property type="project" value="UniProtKB-KW"/>
</dbReference>
<evidence type="ECO:0000256" key="1">
    <source>
        <dbReference type="ARBA" id="ARBA00023235"/>
    </source>
</evidence>
<evidence type="ECO:0000313" key="4">
    <source>
        <dbReference type="Proteomes" id="UP001519271"/>
    </source>
</evidence>
<dbReference type="EMBL" id="JAGGKC010000009">
    <property type="protein sequence ID" value="MBP1918935.1"/>
    <property type="molecule type" value="Genomic_DNA"/>
</dbReference>
<evidence type="ECO:0000313" key="3">
    <source>
        <dbReference type="EMBL" id="MBP1918935.1"/>
    </source>
</evidence>
<gene>
    <name evidence="3" type="ORF">J2Z34_001415</name>
</gene>
<sequence length="269" mass="29584">MRFGCCLNMVSTGADGTGIENIETLKEAGFDYVELPLAELTRLTDSEREAVIERLKASGISCEACNNMFPKTFRLTGPDVRMDEILSYAEKALAIAGSIGAKSVVFGSGPAKMVPEGFPMDEGYRQVVDLLKLIDPIAGKNGIKIAIEPLRKAECNLINTFEEGVRLAEDVGGENIRVLVDYYHLTVEDESPEKVKNYGRGALVHVHMANPTGRIFPKSMDESDYRPFFDALSGIGYDGRVSCEAYSEGFREDAPAALKFFRDNMTQEV</sequence>
<keyword evidence="1 3" id="KW-0413">Isomerase</keyword>
<dbReference type="SUPFAM" id="SSF51658">
    <property type="entry name" value="Xylose isomerase-like"/>
    <property type="match status" value="1"/>
</dbReference>
<dbReference type="Gene3D" id="3.20.20.150">
    <property type="entry name" value="Divalent-metal-dependent TIM barrel enzymes"/>
    <property type="match status" value="1"/>
</dbReference>
<evidence type="ECO:0000259" key="2">
    <source>
        <dbReference type="Pfam" id="PF01261"/>
    </source>
</evidence>
<dbReference type="RefSeq" id="WP_209459153.1">
    <property type="nucleotide sequence ID" value="NZ_JAGGKC010000009.1"/>
</dbReference>
<reference evidence="3 4" key="1">
    <citation type="submission" date="2021-03" db="EMBL/GenBank/DDBJ databases">
        <title>Genomic Encyclopedia of Type Strains, Phase IV (KMG-IV): sequencing the most valuable type-strain genomes for metagenomic binning, comparative biology and taxonomic classification.</title>
        <authorList>
            <person name="Goeker M."/>
        </authorList>
    </citation>
    <scope>NUCLEOTIDE SEQUENCE [LARGE SCALE GENOMIC DNA]</scope>
    <source>
        <strain evidence="3 4">DSM 6139</strain>
    </source>
</reference>
<keyword evidence="4" id="KW-1185">Reference proteome</keyword>
<dbReference type="InterPro" id="IPR013022">
    <property type="entry name" value="Xyl_isomerase-like_TIM-brl"/>
</dbReference>
<dbReference type="Proteomes" id="UP001519271">
    <property type="component" value="Unassembled WGS sequence"/>
</dbReference>
<dbReference type="InterPro" id="IPR050417">
    <property type="entry name" value="Sugar_Epim/Isomerase"/>
</dbReference>
<dbReference type="InterPro" id="IPR036237">
    <property type="entry name" value="Xyl_isomerase-like_sf"/>
</dbReference>
<protein>
    <submittedName>
        <fullName evidence="3">Sugar phosphate isomerase/epimerase</fullName>
    </submittedName>
</protein>
<name>A0ABS4G3M0_9CLOT</name>
<feature type="domain" description="Xylose isomerase-like TIM barrel" evidence="2">
    <location>
        <begin position="23"/>
        <end position="262"/>
    </location>
</feature>
<dbReference type="PANTHER" id="PTHR43489:SF7">
    <property type="entry name" value="3-DEHYDRO-D-GULOSIDE 4-EPIMERASE-RELATED"/>
    <property type="match status" value="1"/>
</dbReference>
<comment type="caution">
    <text evidence="3">The sequence shown here is derived from an EMBL/GenBank/DDBJ whole genome shotgun (WGS) entry which is preliminary data.</text>
</comment>
<proteinExistence type="predicted"/>
<dbReference type="Pfam" id="PF01261">
    <property type="entry name" value="AP_endonuc_2"/>
    <property type="match status" value="1"/>
</dbReference>